<dbReference type="GO" id="GO:0006260">
    <property type="term" value="P:DNA replication"/>
    <property type="evidence" value="ECO:0007669"/>
    <property type="project" value="UniProtKB-KW"/>
</dbReference>
<organism evidence="17 18">
    <name type="scientific">Candidatus Ventrousia excrementavium</name>
    <dbReference type="NCBI Taxonomy" id="2840961"/>
    <lineage>
        <taxon>Bacteria</taxon>
        <taxon>Bacillati</taxon>
        <taxon>Bacillota</taxon>
        <taxon>Clostridia</taxon>
        <taxon>Eubacteriales</taxon>
        <taxon>Clostridiaceae</taxon>
        <taxon>Clostridiaceae incertae sedis</taxon>
        <taxon>Candidatus Ventrousia</taxon>
    </lineage>
</organism>
<feature type="binding site" evidence="15">
    <location>
        <position position="403"/>
    </location>
    <ligand>
        <name>Zn(2+)</name>
        <dbReference type="ChEBI" id="CHEBI:29105"/>
    </ligand>
</feature>
<dbReference type="InterPro" id="IPR012340">
    <property type="entry name" value="NA-bd_OB-fold"/>
</dbReference>
<dbReference type="Gene3D" id="6.20.10.30">
    <property type="match status" value="1"/>
</dbReference>
<dbReference type="FunFam" id="3.30.470.30:FF:000001">
    <property type="entry name" value="DNA ligase"/>
    <property type="match status" value="1"/>
</dbReference>
<dbReference type="CDD" id="cd00114">
    <property type="entry name" value="LIGANc"/>
    <property type="match status" value="1"/>
</dbReference>
<proteinExistence type="inferred from homology"/>
<dbReference type="Gene3D" id="1.10.150.20">
    <property type="entry name" value="5' to 3' exonuclease, C-terminal subdomain"/>
    <property type="match status" value="2"/>
</dbReference>
<keyword evidence="12 15" id="KW-0464">Manganese</keyword>
<feature type="binding site" evidence="15">
    <location>
        <begin position="80"/>
        <end position="81"/>
    </location>
    <ligand>
        <name>NAD(+)</name>
        <dbReference type="ChEBI" id="CHEBI:57540"/>
    </ligand>
</feature>
<dbReference type="GO" id="GO:0003911">
    <property type="term" value="F:DNA ligase (NAD+) activity"/>
    <property type="evidence" value="ECO:0007669"/>
    <property type="project" value="UniProtKB-UniRule"/>
</dbReference>
<keyword evidence="7 15" id="KW-0227">DNA damage</keyword>
<evidence type="ECO:0000256" key="8">
    <source>
        <dbReference type="ARBA" id="ARBA00022833"/>
    </source>
</evidence>
<keyword evidence="10 15" id="KW-0520">NAD</keyword>
<evidence type="ECO:0000313" key="18">
    <source>
        <dbReference type="Proteomes" id="UP000824073"/>
    </source>
</evidence>
<evidence type="ECO:0000256" key="14">
    <source>
        <dbReference type="ARBA" id="ARBA00060881"/>
    </source>
</evidence>
<feature type="active site" description="N6-AMP-lysine intermediate" evidence="15">
    <location>
        <position position="111"/>
    </location>
</feature>
<dbReference type="Pfam" id="PF12826">
    <property type="entry name" value="HHH_2"/>
    <property type="match status" value="1"/>
</dbReference>
<dbReference type="InterPro" id="IPR010994">
    <property type="entry name" value="RuvA_2-like"/>
</dbReference>
<dbReference type="InterPro" id="IPR036420">
    <property type="entry name" value="BRCT_dom_sf"/>
</dbReference>
<feature type="domain" description="BRCT" evidence="16">
    <location>
        <begin position="580"/>
        <end position="656"/>
    </location>
</feature>
<feature type="binding site" evidence="15">
    <location>
        <begin position="31"/>
        <end position="35"/>
    </location>
    <ligand>
        <name>NAD(+)</name>
        <dbReference type="ChEBI" id="CHEBI:57540"/>
    </ligand>
</feature>
<dbReference type="Pfam" id="PF00533">
    <property type="entry name" value="BRCT"/>
    <property type="match status" value="1"/>
</dbReference>
<evidence type="ECO:0000256" key="7">
    <source>
        <dbReference type="ARBA" id="ARBA00022763"/>
    </source>
</evidence>
<feature type="binding site" evidence="15">
    <location>
        <position position="166"/>
    </location>
    <ligand>
        <name>NAD(+)</name>
        <dbReference type="ChEBI" id="CHEBI:57540"/>
    </ligand>
</feature>
<dbReference type="FunFam" id="2.40.50.140:FF:000012">
    <property type="entry name" value="DNA ligase"/>
    <property type="match status" value="1"/>
</dbReference>
<evidence type="ECO:0000256" key="13">
    <source>
        <dbReference type="ARBA" id="ARBA00034005"/>
    </source>
</evidence>
<dbReference type="CDD" id="cd17748">
    <property type="entry name" value="BRCT_DNA_ligase_like"/>
    <property type="match status" value="1"/>
</dbReference>
<dbReference type="InterPro" id="IPR003583">
    <property type="entry name" value="Hlx-hairpin-Hlx_DNA-bd_motif"/>
</dbReference>
<evidence type="ECO:0000256" key="12">
    <source>
        <dbReference type="ARBA" id="ARBA00023211"/>
    </source>
</evidence>
<keyword evidence="5 15" id="KW-0235">DNA replication</keyword>
<dbReference type="InterPro" id="IPR013840">
    <property type="entry name" value="DNAligase_N"/>
</dbReference>
<dbReference type="PANTHER" id="PTHR23389:SF9">
    <property type="entry name" value="DNA LIGASE"/>
    <property type="match status" value="1"/>
</dbReference>
<dbReference type="GO" id="GO:0006281">
    <property type="term" value="P:DNA repair"/>
    <property type="evidence" value="ECO:0007669"/>
    <property type="project" value="UniProtKB-KW"/>
</dbReference>
<dbReference type="PROSITE" id="PS01055">
    <property type="entry name" value="DNA_LIGASE_N1"/>
    <property type="match status" value="1"/>
</dbReference>
<comment type="catalytic activity">
    <reaction evidence="13 15">
        <text>NAD(+) + (deoxyribonucleotide)n-3'-hydroxyl + 5'-phospho-(deoxyribonucleotide)m = (deoxyribonucleotide)n+m + AMP + beta-nicotinamide D-nucleotide.</text>
        <dbReference type="EC" id="6.5.1.2"/>
    </reaction>
</comment>
<reference evidence="17" key="2">
    <citation type="journal article" date="2021" name="PeerJ">
        <title>Extensive microbial diversity within the chicken gut microbiome revealed by metagenomics and culture.</title>
        <authorList>
            <person name="Gilroy R."/>
            <person name="Ravi A."/>
            <person name="Getino M."/>
            <person name="Pursley I."/>
            <person name="Horton D.L."/>
            <person name="Alikhan N.F."/>
            <person name="Baker D."/>
            <person name="Gharbi K."/>
            <person name="Hall N."/>
            <person name="Watson M."/>
            <person name="Adriaenssens E.M."/>
            <person name="Foster-Nyarko E."/>
            <person name="Jarju S."/>
            <person name="Secka A."/>
            <person name="Antonio M."/>
            <person name="Oren A."/>
            <person name="Chaudhuri R.R."/>
            <person name="La Ragione R."/>
            <person name="Hildebrand F."/>
            <person name="Pallen M.J."/>
        </authorList>
    </citation>
    <scope>NUCLEOTIDE SEQUENCE</scope>
    <source>
        <strain evidence="17">CHK191-8634</strain>
    </source>
</reference>
<comment type="similarity">
    <text evidence="14 15">Belongs to the NAD-dependent DNA ligase family. LigA subfamily.</text>
</comment>
<dbReference type="InterPro" id="IPR013839">
    <property type="entry name" value="DNAligase_adenylation"/>
</dbReference>
<feature type="binding site" evidence="15">
    <location>
        <position position="306"/>
    </location>
    <ligand>
        <name>NAD(+)</name>
        <dbReference type="ChEBI" id="CHEBI:57540"/>
    </ligand>
</feature>
<evidence type="ECO:0000256" key="10">
    <source>
        <dbReference type="ARBA" id="ARBA00023027"/>
    </source>
</evidence>
<keyword evidence="4 15" id="KW-0436">Ligase</keyword>
<dbReference type="Gene3D" id="3.40.50.10190">
    <property type="entry name" value="BRCT domain"/>
    <property type="match status" value="1"/>
</dbReference>
<comment type="caution">
    <text evidence="17">The sequence shown here is derived from an EMBL/GenBank/DDBJ whole genome shotgun (WGS) entry which is preliminary data.</text>
</comment>
<dbReference type="Proteomes" id="UP000824073">
    <property type="component" value="Unassembled WGS sequence"/>
</dbReference>
<feature type="binding site" evidence="15">
    <location>
        <position position="132"/>
    </location>
    <ligand>
        <name>NAD(+)</name>
        <dbReference type="ChEBI" id="CHEBI:57540"/>
    </ligand>
</feature>
<gene>
    <name evidence="15 17" type="primary">ligA</name>
    <name evidence="17" type="ORF">IAB67_08470</name>
</gene>
<feature type="binding site" evidence="15">
    <location>
        <position position="400"/>
    </location>
    <ligand>
        <name>Zn(2+)</name>
        <dbReference type="ChEBI" id="CHEBI:29105"/>
    </ligand>
</feature>
<dbReference type="SUPFAM" id="SSF47781">
    <property type="entry name" value="RuvA domain 2-like"/>
    <property type="match status" value="1"/>
</dbReference>
<dbReference type="FunFam" id="1.10.150.20:FF:000006">
    <property type="entry name" value="DNA ligase"/>
    <property type="match status" value="1"/>
</dbReference>
<keyword evidence="11 15" id="KW-0234">DNA repair</keyword>
<evidence type="ECO:0000256" key="11">
    <source>
        <dbReference type="ARBA" id="ARBA00023204"/>
    </source>
</evidence>
<sequence>MTEQQRLLQLTETLKYHARKYYVEDAPEISDYEYDMMQKELRELEEKYPQWAQSDSPTRRVGGAPLEQFEPVTHRYAMESLQDVFSLDEVRDFDARIKERDPNARYTCELKIDGLSVALTYENGQFVRGATRGDGQVGEDVTENLRTVYDIPLAVPETRTLVVRGEVYMSAQAFERVNREQEDAGAALFANPRNAAAGSLRQLDSRICASRGLSCFSFNVQNARELGFTSHYESLQYLKQQGFAIIAPLLFSGDIDEITSFIQEIGEKRGELPFGIDGMVLKADSLALRDELGSTAKAPRWAVAYKFPPEEKQARLLDIVIQVGRTGVLTPNAVFEPVHLAGTTVSRASLHNRDFIAQKDVRIGDMIVVRKAGDIIPEVVSVVRAKRPPDAVPYEMPSVCPVCGAPVYEDPDVAAIRCTGAECPAQLARRVTHFASRDAMDIEGLGPAVAEALLDARLIATPGDLYFLQPGQIAPLEKMGEKSAQNLVDAIGRSREQPLSRLLFALGIRHVGQKAAKVIAARFPSMENILQASEEELTAVRDIGGITAHSLKEWLESPQGRHLIGRLGEAGVNMTEPVTQTSGRLDGKTFVLTGTLSKYTRSEASRLIEEAGGKVSGSVSKKTSYVLAGEDAGSKLKKAQELGIPVISEQELEEML</sequence>
<dbReference type="EC" id="6.5.1.2" evidence="2 15"/>
<evidence type="ECO:0000256" key="15">
    <source>
        <dbReference type="HAMAP-Rule" id="MF_01588"/>
    </source>
</evidence>
<evidence type="ECO:0000256" key="1">
    <source>
        <dbReference type="ARBA" id="ARBA00004067"/>
    </source>
</evidence>
<dbReference type="InterPro" id="IPR001357">
    <property type="entry name" value="BRCT_dom"/>
</dbReference>
<evidence type="ECO:0000256" key="5">
    <source>
        <dbReference type="ARBA" id="ARBA00022705"/>
    </source>
</evidence>
<dbReference type="Gene3D" id="3.30.470.30">
    <property type="entry name" value="DNA ligase/mRNA capping enzyme"/>
    <property type="match status" value="1"/>
</dbReference>
<dbReference type="SUPFAM" id="SSF50249">
    <property type="entry name" value="Nucleic acid-binding proteins"/>
    <property type="match status" value="1"/>
</dbReference>
<dbReference type="SUPFAM" id="SSF56091">
    <property type="entry name" value="DNA ligase/mRNA capping enzyme, catalytic domain"/>
    <property type="match status" value="1"/>
</dbReference>
<dbReference type="PIRSF" id="PIRSF001604">
    <property type="entry name" value="LigA"/>
    <property type="match status" value="1"/>
</dbReference>
<evidence type="ECO:0000259" key="16">
    <source>
        <dbReference type="PROSITE" id="PS50172"/>
    </source>
</evidence>
<dbReference type="GO" id="GO:0005829">
    <property type="term" value="C:cytosol"/>
    <property type="evidence" value="ECO:0007669"/>
    <property type="project" value="TreeGrafter"/>
</dbReference>
<comment type="cofactor">
    <cofactor evidence="15">
        <name>Mg(2+)</name>
        <dbReference type="ChEBI" id="CHEBI:18420"/>
    </cofactor>
    <cofactor evidence="15">
        <name>Mn(2+)</name>
        <dbReference type="ChEBI" id="CHEBI:29035"/>
    </cofactor>
</comment>
<evidence type="ECO:0000256" key="9">
    <source>
        <dbReference type="ARBA" id="ARBA00022842"/>
    </source>
</evidence>
<evidence type="ECO:0000256" key="4">
    <source>
        <dbReference type="ARBA" id="ARBA00022598"/>
    </source>
</evidence>
<feature type="binding site" evidence="15">
    <location>
        <position position="423"/>
    </location>
    <ligand>
        <name>Zn(2+)</name>
        <dbReference type="ChEBI" id="CHEBI:29105"/>
    </ligand>
</feature>
<evidence type="ECO:0000313" key="17">
    <source>
        <dbReference type="EMBL" id="HIU44312.1"/>
    </source>
</evidence>
<dbReference type="FunFam" id="1.10.150.20:FF:000007">
    <property type="entry name" value="DNA ligase"/>
    <property type="match status" value="1"/>
</dbReference>
<dbReference type="SMART" id="SM00292">
    <property type="entry name" value="BRCT"/>
    <property type="match status" value="1"/>
</dbReference>
<dbReference type="GO" id="GO:0046872">
    <property type="term" value="F:metal ion binding"/>
    <property type="evidence" value="ECO:0007669"/>
    <property type="project" value="UniProtKB-KW"/>
</dbReference>
<keyword evidence="9 15" id="KW-0460">Magnesium</keyword>
<dbReference type="SUPFAM" id="SSF52113">
    <property type="entry name" value="BRCT domain"/>
    <property type="match status" value="1"/>
</dbReference>
<feature type="binding site" evidence="15">
    <location>
        <position position="418"/>
    </location>
    <ligand>
        <name>Zn(2+)</name>
        <dbReference type="ChEBI" id="CHEBI:29105"/>
    </ligand>
</feature>
<dbReference type="EMBL" id="DVMR01000063">
    <property type="protein sequence ID" value="HIU44312.1"/>
    <property type="molecule type" value="Genomic_DNA"/>
</dbReference>
<keyword evidence="8 15" id="KW-0862">Zinc</keyword>
<dbReference type="Gene3D" id="2.40.50.140">
    <property type="entry name" value="Nucleic acid-binding proteins"/>
    <property type="match status" value="1"/>
</dbReference>
<reference evidence="17" key="1">
    <citation type="submission" date="2020-10" db="EMBL/GenBank/DDBJ databases">
        <authorList>
            <person name="Gilroy R."/>
        </authorList>
    </citation>
    <scope>NUCLEOTIDE SEQUENCE</scope>
    <source>
        <strain evidence="17">CHK191-8634</strain>
    </source>
</reference>
<feature type="binding site" evidence="15">
    <location>
        <position position="282"/>
    </location>
    <ligand>
        <name>NAD(+)</name>
        <dbReference type="ChEBI" id="CHEBI:57540"/>
    </ligand>
</feature>
<dbReference type="NCBIfam" id="TIGR00575">
    <property type="entry name" value="dnlj"/>
    <property type="match status" value="1"/>
</dbReference>
<dbReference type="InterPro" id="IPR004150">
    <property type="entry name" value="NAD_DNA_ligase_OB"/>
</dbReference>
<feature type="binding site" evidence="15">
    <location>
        <position position="109"/>
    </location>
    <ligand>
        <name>NAD(+)</name>
        <dbReference type="ChEBI" id="CHEBI:57540"/>
    </ligand>
</feature>
<dbReference type="PANTHER" id="PTHR23389">
    <property type="entry name" value="CHROMOSOME TRANSMISSION FIDELITY FACTOR 18"/>
    <property type="match status" value="1"/>
</dbReference>
<dbReference type="Pfam" id="PF03120">
    <property type="entry name" value="OB_DNA_ligase"/>
    <property type="match status" value="1"/>
</dbReference>
<dbReference type="GO" id="GO:0003677">
    <property type="term" value="F:DNA binding"/>
    <property type="evidence" value="ECO:0007669"/>
    <property type="project" value="InterPro"/>
</dbReference>
<protein>
    <recommendedName>
        <fullName evidence="3 15">DNA ligase</fullName>
        <ecNumber evidence="2 15">6.5.1.2</ecNumber>
    </recommendedName>
    <alternativeName>
        <fullName evidence="15">Polydeoxyribonucleotide synthase [NAD(+)]</fullName>
    </alternativeName>
</protein>
<dbReference type="SMART" id="SM00278">
    <property type="entry name" value="HhH1"/>
    <property type="match status" value="4"/>
</dbReference>
<keyword evidence="6 15" id="KW-0479">Metal-binding</keyword>
<comment type="function">
    <text evidence="1 15">DNA ligase that catalyzes the formation of phosphodiester linkages between 5'-phosphoryl and 3'-hydroxyl groups in double-stranded DNA using NAD as a coenzyme and as the energy source for the reaction. It is essential for DNA replication and repair of damaged DNA.</text>
</comment>
<accession>A0A9D1LLZ3</accession>
<dbReference type="InterPro" id="IPR001679">
    <property type="entry name" value="DNA_ligase"/>
</dbReference>
<dbReference type="PROSITE" id="PS50172">
    <property type="entry name" value="BRCT"/>
    <property type="match status" value="1"/>
</dbReference>
<evidence type="ECO:0000256" key="2">
    <source>
        <dbReference type="ARBA" id="ARBA00012722"/>
    </source>
</evidence>
<dbReference type="AlphaFoldDB" id="A0A9D1LLZ3"/>
<dbReference type="Pfam" id="PF01653">
    <property type="entry name" value="DNA_ligase_aden"/>
    <property type="match status" value="1"/>
</dbReference>
<dbReference type="Pfam" id="PF14520">
    <property type="entry name" value="HHH_5"/>
    <property type="match status" value="1"/>
</dbReference>
<dbReference type="InterPro" id="IPR018239">
    <property type="entry name" value="DNA_ligase_AS"/>
</dbReference>
<dbReference type="Gene3D" id="1.10.287.610">
    <property type="entry name" value="Helix hairpin bin"/>
    <property type="match status" value="1"/>
</dbReference>
<evidence type="ECO:0000256" key="6">
    <source>
        <dbReference type="ARBA" id="ARBA00022723"/>
    </source>
</evidence>
<dbReference type="SMART" id="SM00532">
    <property type="entry name" value="LIGANc"/>
    <property type="match status" value="1"/>
</dbReference>
<dbReference type="NCBIfam" id="NF005932">
    <property type="entry name" value="PRK07956.1"/>
    <property type="match status" value="1"/>
</dbReference>
<evidence type="ECO:0000256" key="3">
    <source>
        <dbReference type="ARBA" id="ARBA00013308"/>
    </source>
</evidence>
<dbReference type="HAMAP" id="MF_01588">
    <property type="entry name" value="DNA_ligase_A"/>
    <property type="match status" value="1"/>
</dbReference>
<name>A0A9D1LLZ3_9CLOT</name>
<dbReference type="InterPro" id="IPR041663">
    <property type="entry name" value="DisA/LigA_HHH"/>
</dbReference>